<dbReference type="EMBL" id="CATNWA010008238">
    <property type="protein sequence ID" value="CAI9555656.1"/>
    <property type="molecule type" value="Genomic_DNA"/>
</dbReference>
<gene>
    <name evidence="2" type="ORF">SPARVUS_LOCUS4414838</name>
</gene>
<proteinExistence type="predicted"/>
<keyword evidence="1" id="KW-0732">Signal</keyword>
<feature type="signal peptide" evidence="1">
    <location>
        <begin position="1"/>
        <end position="23"/>
    </location>
</feature>
<reference evidence="2" key="1">
    <citation type="submission" date="2023-05" db="EMBL/GenBank/DDBJ databases">
        <authorList>
            <person name="Stuckert A."/>
        </authorList>
    </citation>
    <scope>NUCLEOTIDE SEQUENCE</scope>
</reference>
<evidence type="ECO:0000313" key="2">
    <source>
        <dbReference type="EMBL" id="CAI9555656.1"/>
    </source>
</evidence>
<name>A0ABN9C6I8_9NEOB</name>
<dbReference type="Proteomes" id="UP001162483">
    <property type="component" value="Unassembled WGS sequence"/>
</dbReference>
<feature type="chain" id="PRO_5045594679" evidence="1">
    <location>
        <begin position="24"/>
        <end position="46"/>
    </location>
</feature>
<keyword evidence="3" id="KW-1185">Reference proteome</keyword>
<protein>
    <submittedName>
        <fullName evidence="2">Uncharacterized protein</fullName>
    </submittedName>
</protein>
<accession>A0ABN9C6I8</accession>
<evidence type="ECO:0000313" key="3">
    <source>
        <dbReference type="Proteomes" id="UP001162483"/>
    </source>
</evidence>
<sequence length="46" mass="5327">MLGLVCIAREFFLFLWRVHVISTGRSALSRERDSGVLQPHRMVRGE</sequence>
<evidence type="ECO:0000256" key="1">
    <source>
        <dbReference type="SAM" id="SignalP"/>
    </source>
</evidence>
<comment type="caution">
    <text evidence="2">The sequence shown here is derived from an EMBL/GenBank/DDBJ whole genome shotgun (WGS) entry which is preliminary data.</text>
</comment>
<organism evidence="2 3">
    <name type="scientific">Staurois parvus</name>
    <dbReference type="NCBI Taxonomy" id="386267"/>
    <lineage>
        <taxon>Eukaryota</taxon>
        <taxon>Metazoa</taxon>
        <taxon>Chordata</taxon>
        <taxon>Craniata</taxon>
        <taxon>Vertebrata</taxon>
        <taxon>Euteleostomi</taxon>
        <taxon>Amphibia</taxon>
        <taxon>Batrachia</taxon>
        <taxon>Anura</taxon>
        <taxon>Neobatrachia</taxon>
        <taxon>Ranoidea</taxon>
        <taxon>Ranidae</taxon>
        <taxon>Staurois</taxon>
    </lineage>
</organism>